<comment type="caution">
    <text evidence="8">The sequence shown here is derived from an EMBL/GenBank/DDBJ whole genome shotgun (WGS) entry which is preliminary data.</text>
</comment>
<organism evidence="8 9">
    <name type="scientific">Basidiobolus meristosporus CBS 931.73</name>
    <dbReference type="NCBI Taxonomy" id="1314790"/>
    <lineage>
        <taxon>Eukaryota</taxon>
        <taxon>Fungi</taxon>
        <taxon>Fungi incertae sedis</taxon>
        <taxon>Zoopagomycota</taxon>
        <taxon>Entomophthoromycotina</taxon>
        <taxon>Basidiobolomycetes</taxon>
        <taxon>Basidiobolales</taxon>
        <taxon>Basidiobolaceae</taxon>
        <taxon>Basidiobolus</taxon>
    </lineage>
</organism>
<evidence type="ECO:0000256" key="5">
    <source>
        <dbReference type="ARBA" id="ARBA00023242"/>
    </source>
</evidence>
<keyword evidence="4" id="KW-0804">Transcription</keyword>
<dbReference type="AlphaFoldDB" id="A0A1Y1XW47"/>
<dbReference type="GO" id="GO:0003677">
    <property type="term" value="F:DNA binding"/>
    <property type="evidence" value="ECO:0007669"/>
    <property type="project" value="InterPro"/>
</dbReference>
<feature type="region of interest" description="Disordered" evidence="6">
    <location>
        <begin position="94"/>
        <end position="138"/>
    </location>
</feature>
<evidence type="ECO:0000256" key="1">
    <source>
        <dbReference type="ARBA" id="ARBA00004123"/>
    </source>
</evidence>
<feature type="region of interest" description="Disordered" evidence="6">
    <location>
        <begin position="1"/>
        <end position="24"/>
    </location>
</feature>
<dbReference type="Gene3D" id="4.10.240.10">
    <property type="entry name" value="Zn(2)-C6 fungal-type DNA-binding domain"/>
    <property type="match status" value="1"/>
</dbReference>
<comment type="subcellular location">
    <subcellularLocation>
        <location evidence="1">Nucleus</location>
    </subcellularLocation>
</comment>
<dbReference type="InterPro" id="IPR007219">
    <property type="entry name" value="XnlR_reg_dom"/>
</dbReference>
<dbReference type="GO" id="GO:0008270">
    <property type="term" value="F:zinc ion binding"/>
    <property type="evidence" value="ECO:0007669"/>
    <property type="project" value="InterPro"/>
</dbReference>
<gene>
    <name evidence="8" type="ORF">K493DRAFT_288603</name>
</gene>
<dbReference type="PROSITE" id="PS50048">
    <property type="entry name" value="ZN2_CY6_FUNGAL_2"/>
    <property type="match status" value="1"/>
</dbReference>
<evidence type="ECO:0000256" key="2">
    <source>
        <dbReference type="ARBA" id="ARBA00022723"/>
    </source>
</evidence>
<sequence length="254" mass="28490">MLLSSPEASFSSDHNTYKKSRTSRACDICRRKKVKCDGLKPSCSNCSTLGSKCTYLDKPKKRGPQTSQPKALEARLKHLEKLLTSLVDQGGSLSSQVTNELRSINSSQTEEPENSSEEEESNPEEEDRPTHSDKILPHDISYRYAGSSSGMYLLNGEGTNHSVHDITKFLPEVYDDLPNLPETFPPPDLSEKLLNNYFRRAHPYLPVFHIDGFMKKYREGTVPPILLNAVYALACLHSGDYNLFPSIEACNKYA</sequence>
<proteinExistence type="predicted"/>
<feature type="compositionally biased region" description="Acidic residues" evidence="6">
    <location>
        <begin position="110"/>
        <end position="127"/>
    </location>
</feature>
<dbReference type="InterPro" id="IPR036864">
    <property type="entry name" value="Zn2-C6_fun-type_DNA-bd_sf"/>
</dbReference>
<dbReference type="Pfam" id="PF00172">
    <property type="entry name" value="Zn_clus"/>
    <property type="match status" value="1"/>
</dbReference>
<reference evidence="8 9" key="1">
    <citation type="submission" date="2016-07" db="EMBL/GenBank/DDBJ databases">
        <title>Pervasive Adenine N6-methylation of Active Genes in Fungi.</title>
        <authorList>
            <consortium name="DOE Joint Genome Institute"/>
            <person name="Mondo S.J."/>
            <person name="Dannebaum R.O."/>
            <person name="Kuo R.C."/>
            <person name="Labutti K."/>
            <person name="Haridas S."/>
            <person name="Kuo A."/>
            <person name="Salamov A."/>
            <person name="Ahrendt S.R."/>
            <person name="Lipzen A."/>
            <person name="Sullivan W."/>
            <person name="Andreopoulos W.B."/>
            <person name="Clum A."/>
            <person name="Lindquist E."/>
            <person name="Daum C."/>
            <person name="Ramamoorthy G.K."/>
            <person name="Gryganskyi A."/>
            <person name="Culley D."/>
            <person name="Magnuson J.K."/>
            <person name="James T.Y."/>
            <person name="O'Malley M.A."/>
            <person name="Stajich J.E."/>
            <person name="Spatafora J.W."/>
            <person name="Visel A."/>
            <person name="Grigoriev I.V."/>
        </authorList>
    </citation>
    <scope>NUCLEOTIDE SEQUENCE [LARGE SCALE GENOMIC DNA]</scope>
    <source>
        <strain evidence="8 9">CBS 931.73</strain>
    </source>
</reference>
<dbReference type="PROSITE" id="PS00463">
    <property type="entry name" value="ZN2_CY6_FUNGAL_1"/>
    <property type="match status" value="1"/>
</dbReference>
<dbReference type="PANTHER" id="PTHR47338:SF5">
    <property type="entry name" value="ZN(II)2CYS6 TRANSCRIPTION FACTOR (EUROFUNG)"/>
    <property type="match status" value="1"/>
</dbReference>
<dbReference type="OrthoDB" id="2123952at2759"/>
<dbReference type="SUPFAM" id="SSF57701">
    <property type="entry name" value="Zn2/Cys6 DNA-binding domain"/>
    <property type="match status" value="1"/>
</dbReference>
<dbReference type="InterPro" id="IPR050815">
    <property type="entry name" value="TF_fung"/>
</dbReference>
<feature type="compositionally biased region" description="Polar residues" evidence="6">
    <location>
        <begin position="1"/>
        <end position="14"/>
    </location>
</feature>
<dbReference type="InParanoid" id="A0A1Y1XW47"/>
<dbReference type="PRINTS" id="PR00054">
    <property type="entry name" value="FUNGALZNCYS"/>
</dbReference>
<dbReference type="SMART" id="SM00066">
    <property type="entry name" value="GAL4"/>
    <property type="match status" value="1"/>
</dbReference>
<dbReference type="EMBL" id="MCFE01000406">
    <property type="protein sequence ID" value="ORX90001.1"/>
    <property type="molecule type" value="Genomic_DNA"/>
</dbReference>
<keyword evidence="3" id="KW-0805">Transcription regulation</keyword>
<protein>
    <recommendedName>
        <fullName evidence="7">Zn(2)-C6 fungal-type domain-containing protein</fullName>
    </recommendedName>
</protein>
<feature type="non-terminal residue" evidence="8">
    <location>
        <position position="254"/>
    </location>
</feature>
<evidence type="ECO:0000259" key="7">
    <source>
        <dbReference type="PROSITE" id="PS50048"/>
    </source>
</evidence>
<keyword evidence="2" id="KW-0479">Metal-binding</keyword>
<dbReference type="GO" id="GO:0000981">
    <property type="term" value="F:DNA-binding transcription factor activity, RNA polymerase II-specific"/>
    <property type="evidence" value="ECO:0007669"/>
    <property type="project" value="InterPro"/>
</dbReference>
<keyword evidence="9" id="KW-1185">Reference proteome</keyword>
<name>A0A1Y1XW47_9FUNG</name>
<dbReference type="PANTHER" id="PTHR47338">
    <property type="entry name" value="ZN(II)2CYS6 TRANSCRIPTION FACTOR (EUROFUNG)-RELATED"/>
    <property type="match status" value="1"/>
</dbReference>
<evidence type="ECO:0000313" key="8">
    <source>
        <dbReference type="EMBL" id="ORX90001.1"/>
    </source>
</evidence>
<feature type="compositionally biased region" description="Polar residues" evidence="6">
    <location>
        <begin position="94"/>
        <end position="109"/>
    </location>
</feature>
<feature type="compositionally biased region" description="Basic and acidic residues" evidence="6">
    <location>
        <begin position="128"/>
        <end position="138"/>
    </location>
</feature>
<feature type="domain" description="Zn(2)-C6 fungal-type" evidence="7">
    <location>
        <begin position="25"/>
        <end position="55"/>
    </location>
</feature>
<evidence type="ECO:0000256" key="3">
    <source>
        <dbReference type="ARBA" id="ARBA00023015"/>
    </source>
</evidence>
<dbReference type="GO" id="GO:0005634">
    <property type="term" value="C:nucleus"/>
    <property type="evidence" value="ECO:0007669"/>
    <property type="project" value="UniProtKB-SubCell"/>
</dbReference>
<dbReference type="InterPro" id="IPR020448">
    <property type="entry name" value="Maltose_ferment_reg_DNA-bd"/>
</dbReference>
<keyword evidence="5" id="KW-0539">Nucleus</keyword>
<dbReference type="Proteomes" id="UP000193498">
    <property type="component" value="Unassembled WGS sequence"/>
</dbReference>
<evidence type="ECO:0000256" key="6">
    <source>
        <dbReference type="SAM" id="MobiDB-lite"/>
    </source>
</evidence>
<evidence type="ECO:0000256" key="4">
    <source>
        <dbReference type="ARBA" id="ARBA00023163"/>
    </source>
</evidence>
<dbReference type="Pfam" id="PF04082">
    <property type="entry name" value="Fungal_trans"/>
    <property type="match status" value="1"/>
</dbReference>
<dbReference type="InterPro" id="IPR001138">
    <property type="entry name" value="Zn2Cys6_DnaBD"/>
</dbReference>
<evidence type="ECO:0000313" key="9">
    <source>
        <dbReference type="Proteomes" id="UP000193498"/>
    </source>
</evidence>
<accession>A0A1Y1XW47</accession>
<dbReference type="CDD" id="cd00067">
    <property type="entry name" value="GAL4"/>
    <property type="match status" value="1"/>
</dbReference>
<dbReference type="CDD" id="cd12148">
    <property type="entry name" value="fungal_TF_MHR"/>
    <property type="match status" value="1"/>
</dbReference>
<dbReference type="GO" id="GO:0006351">
    <property type="term" value="P:DNA-templated transcription"/>
    <property type="evidence" value="ECO:0007669"/>
    <property type="project" value="InterPro"/>
</dbReference>